<dbReference type="AlphaFoldDB" id="D3DYE5"/>
<name>D3DYE5_CUPMC</name>
<dbReference type="EMBL" id="CP000353">
    <property type="protein sequence ID" value="ADC45315.1"/>
    <property type="molecule type" value="Genomic_DNA"/>
</dbReference>
<evidence type="ECO:0000313" key="1">
    <source>
        <dbReference type="EMBL" id="ADC45315.1"/>
    </source>
</evidence>
<protein>
    <submittedName>
        <fullName evidence="1">Uncharacterized protein</fullName>
    </submittedName>
</protein>
<keyword evidence="1" id="KW-0614">Plasmid</keyword>
<accession>D3DYE5</accession>
<reference evidence="2" key="1">
    <citation type="journal article" date="2010" name="PLoS ONE">
        <title>The complete genome sequence of Cupriavidus metallidurans strain CH34, a master survivalist in harsh and anthropogenic environments.</title>
        <authorList>
            <person name="Janssen P.J."/>
            <person name="Van Houdt R."/>
            <person name="Moors H."/>
            <person name="Monsieurs P."/>
            <person name="Morin N."/>
            <person name="Michaux A."/>
            <person name="Benotmane M.A."/>
            <person name="Leys N."/>
            <person name="Vallaeys T."/>
            <person name="Lapidus A."/>
            <person name="Monchy S."/>
            <person name="Medigue C."/>
            <person name="Taghavi S."/>
            <person name="McCorkle S."/>
            <person name="Dunn J."/>
            <person name="van der Lelie D."/>
            <person name="Mergeay M."/>
        </authorList>
    </citation>
    <scope>NUCLEOTIDE SEQUENCE [LARGE SCALE GENOMIC DNA]</scope>
    <source>
        <strain evidence="2">ATCC 43123 / DSM 2839 / NBRC 102507 / CH34</strain>
    </source>
</reference>
<organism evidence="1 2">
    <name type="scientific">Cupriavidus metallidurans (strain ATCC 43123 / DSM 2839 / NBRC 102507 / CH34)</name>
    <name type="common">Ralstonia metallidurans</name>
    <dbReference type="NCBI Taxonomy" id="266264"/>
    <lineage>
        <taxon>Bacteria</taxon>
        <taxon>Pseudomonadati</taxon>
        <taxon>Pseudomonadota</taxon>
        <taxon>Betaproteobacteria</taxon>
        <taxon>Burkholderiales</taxon>
        <taxon>Burkholderiaceae</taxon>
        <taxon>Cupriavidus</taxon>
    </lineage>
</organism>
<keyword evidence="2" id="KW-1185">Reference proteome</keyword>
<proteinExistence type="predicted"/>
<dbReference type="KEGG" id="rme:Rmet_6736"/>
<geneLocation type="plasmid" evidence="1 2">
    <name>megaplasmid</name>
</geneLocation>
<sequence>MAFSFESQLEPLVQGALRHHPIPKPNVLKQIHCSLLEDSSTDSRFDFLSGPRLNHDRVDAFEVQEVRQQQASRACTNDSYLSSQNLVSVPAPMGVSAAKIPGGS</sequence>
<evidence type="ECO:0000313" key="2">
    <source>
        <dbReference type="Proteomes" id="UP000002429"/>
    </source>
</evidence>
<gene>
    <name evidence="1" type="ordered locus">Rmet_6736</name>
</gene>
<dbReference type="Proteomes" id="UP000002429">
    <property type="component" value="Plasmid megaplasmid"/>
</dbReference>
<dbReference type="HOGENOM" id="CLU_2247856_0_0_4"/>